<name>A0A5S4EVU2_9ACTN</name>
<dbReference type="Proteomes" id="UP000309128">
    <property type="component" value="Unassembled WGS sequence"/>
</dbReference>
<organism evidence="1 2">
    <name type="scientific">Nonomuraea turkmeniaca</name>
    <dbReference type="NCBI Taxonomy" id="103838"/>
    <lineage>
        <taxon>Bacteria</taxon>
        <taxon>Bacillati</taxon>
        <taxon>Actinomycetota</taxon>
        <taxon>Actinomycetes</taxon>
        <taxon>Streptosporangiales</taxon>
        <taxon>Streptosporangiaceae</taxon>
        <taxon>Nonomuraea</taxon>
    </lineage>
</organism>
<comment type="caution">
    <text evidence="1">The sequence shown here is derived from an EMBL/GenBank/DDBJ whole genome shotgun (WGS) entry which is preliminary data.</text>
</comment>
<proteinExistence type="predicted"/>
<evidence type="ECO:0000313" key="1">
    <source>
        <dbReference type="EMBL" id="TMR07715.1"/>
    </source>
</evidence>
<protein>
    <submittedName>
        <fullName evidence="1">AraC family transcriptional regulator</fullName>
    </submittedName>
</protein>
<reference evidence="1 2" key="1">
    <citation type="submission" date="2019-05" db="EMBL/GenBank/DDBJ databases">
        <title>Draft genome sequence of Nonomuraea turkmeniaca DSM 43926.</title>
        <authorList>
            <person name="Saricaoglu S."/>
            <person name="Isik K."/>
        </authorList>
    </citation>
    <scope>NUCLEOTIDE SEQUENCE [LARGE SCALE GENOMIC DNA]</scope>
    <source>
        <strain evidence="1 2">DSM 43926</strain>
    </source>
</reference>
<dbReference type="AlphaFoldDB" id="A0A5S4EVU2"/>
<dbReference type="Gene3D" id="2.60.120.280">
    <property type="entry name" value="Regulatory protein AraC"/>
    <property type="match status" value="1"/>
</dbReference>
<dbReference type="EMBL" id="VCKY01000355">
    <property type="protein sequence ID" value="TMR07715.1"/>
    <property type="molecule type" value="Genomic_DNA"/>
</dbReference>
<evidence type="ECO:0000313" key="2">
    <source>
        <dbReference type="Proteomes" id="UP000309128"/>
    </source>
</evidence>
<accession>A0A5S4EVU2</accession>
<gene>
    <name evidence="1" type="ORF">ETD86_50820</name>
</gene>
<keyword evidence="2" id="KW-1185">Reference proteome</keyword>
<feature type="non-terminal residue" evidence="1">
    <location>
        <position position="58"/>
    </location>
</feature>
<sequence length="58" mass="6084">MPVIAEDMSVPAAELMIVGHYDKLPGYATRRPAGSPSWLLLWTQAGAGTVAQGGAPFE</sequence>